<dbReference type="EMBL" id="JBCGBO010000006">
    <property type="protein sequence ID" value="KAK9194169.1"/>
    <property type="molecule type" value="Genomic_DNA"/>
</dbReference>
<gene>
    <name evidence="2" type="ORF">WN944_004872</name>
</gene>
<proteinExistence type="predicted"/>
<dbReference type="PANTHER" id="PTHR31170">
    <property type="entry name" value="BNAC04G53230D PROTEIN"/>
    <property type="match status" value="1"/>
</dbReference>
<dbReference type="Proteomes" id="UP001428341">
    <property type="component" value="Unassembled WGS sequence"/>
</dbReference>
<name>A0AAP0M7E3_9ROSI</name>
<keyword evidence="1" id="KW-0472">Membrane</keyword>
<dbReference type="InterPro" id="IPR004158">
    <property type="entry name" value="DUF247_pln"/>
</dbReference>
<evidence type="ECO:0000256" key="1">
    <source>
        <dbReference type="SAM" id="Phobius"/>
    </source>
</evidence>
<sequence>MERKNLTFGSIEELQEPLIVKEKDLEPIDTSSKSCSIDMVPQFIRASTPKDMEMENNNLITFASIKERKELILDIEEFLEPQAECCIYRVPKGLRKVNEEAYTPQVISIGPLHHGKAELSDMEKQKIRYVREFSKRITEKTWQEFINFIEENEQRIRNCYAEMPKFEKMELITMILYDAVFIIEYFLRGRNHTGFKSDFLLNNRRVRGSIRRDLQLLENQLPYFVLKGLYKLAFDSRPNQKGNPSLFSLSCGFFYDSMFNGLMPKEVEVIEHFTDLRRYVITKTHRYHAIAKAPKLRGAKKDIHCVVKLHESGVIFRHFKDAECLIDIRFKKPKLPQIILASSELQIPRIGIYDGTECLIRNVMALEQCHYPQETVMCNYISLMDRLIDTEGDVNLLVEAGIISNGVGDTAKIAKMFNQLCQHISYSSASCYYDIFMNLQAHYNDPWNHAKATLKRVYFTNLWTGTGTIAAVVLLVLTLIQTICSIRSV</sequence>
<keyword evidence="1" id="KW-1133">Transmembrane helix</keyword>
<reference evidence="2 3" key="1">
    <citation type="submission" date="2024-05" db="EMBL/GenBank/DDBJ databases">
        <title>Haplotype-resolved chromosome-level genome assembly of Huyou (Citrus changshanensis).</title>
        <authorList>
            <person name="Miao C."/>
            <person name="Chen W."/>
            <person name="Wu Y."/>
            <person name="Wang L."/>
            <person name="Zhao S."/>
            <person name="Grierson D."/>
            <person name="Xu C."/>
            <person name="Chen K."/>
        </authorList>
    </citation>
    <scope>NUCLEOTIDE SEQUENCE [LARGE SCALE GENOMIC DNA]</scope>
    <source>
        <strain evidence="2">01-14</strain>
        <tissue evidence="2">Leaf</tissue>
    </source>
</reference>
<protein>
    <submittedName>
        <fullName evidence="2">Uncharacterized protein</fullName>
    </submittedName>
</protein>
<keyword evidence="1" id="KW-0812">Transmembrane</keyword>
<dbReference type="PANTHER" id="PTHR31170:SF9">
    <property type="entry name" value="PROTEIN, PUTATIVE (DUF247)-RELATED"/>
    <property type="match status" value="1"/>
</dbReference>
<keyword evidence="3" id="KW-1185">Reference proteome</keyword>
<comment type="caution">
    <text evidence="2">The sequence shown here is derived from an EMBL/GenBank/DDBJ whole genome shotgun (WGS) entry which is preliminary data.</text>
</comment>
<feature type="transmembrane region" description="Helical" evidence="1">
    <location>
        <begin position="462"/>
        <end position="484"/>
    </location>
</feature>
<evidence type="ECO:0000313" key="2">
    <source>
        <dbReference type="EMBL" id="KAK9194169.1"/>
    </source>
</evidence>
<dbReference type="AlphaFoldDB" id="A0AAP0M7E3"/>
<dbReference type="Pfam" id="PF03140">
    <property type="entry name" value="DUF247"/>
    <property type="match status" value="1"/>
</dbReference>
<evidence type="ECO:0000313" key="3">
    <source>
        <dbReference type="Proteomes" id="UP001428341"/>
    </source>
</evidence>
<accession>A0AAP0M7E3</accession>
<organism evidence="2 3">
    <name type="scientific">Citrus x changshan-huyou</name>
    <dbReference type="NCBI Taxonomy" id="2935761"/>
    <lineage>
        <taxon>Eukaryota</taxon>
        <taxon>Viridiplantae</taxon>
        <taxon>Streptophyta</taxon>
        <taxon>Embryophyta</taxon>
        <taxon>Tracheophyta</taxon>
        <taxon>Spermatophyta</taxon>
        <taxon>Magnoliopsida</taxon>
        <taxon>eudicotyledons</taxon>
        <taxon>Gunneridae</taxon>
        <taxon>Pentapetalae</taxon>
        <taxon>rosids</taxon>
        <taxon>malvids</taxon>
        <taxon>Sapindales</taxon>
        <taxon>Rutaceae</taxon>
        <taxon>Aurantioideae</taxon>
        <taxon>Citrus</taxon>
    </lineage>
</organism>